<feature type="region of interest" description="Disordered" evidence="1">
    <location>
        <begin position="173"/>
        <end position="249"/>
    </location>
</feature>
<sequence>MLDAFKIKPFDLQPIYAEWTGGPIFSGNPKKDLPVDEWLDQIKAGCIERGVPEEYWYKVAQHFMGPKAKARLNELKQIIVKVHGGKYRWTWKKFRVAMQNMGWGIDKDATETIKVQGKSSGLWFMRKKDKEDDKTAPAAAESPERTPPSRSNSMFWSINKKPLVEEPCESEQFEVVSRPSMRDRSATVDASSSTSFWPARRSSVSGPKDEMPERPGHQKSKSTSAVVTTTSQSNISKPTPPPRSQTTDGNEVAVTTMANAPVWLLNACTALDYITSEHPKAMSVLSAILITAGSLPAIPAISAGAGGAVLASGAAHAIGAIAVGLGQALGATIKNSQAQLPAQAPAGH</sequence>
<gene>
    <name evidence="2" type="ORF">K443DRAFT_598</name>
</gene>
<organism evidence="2 3">
    <name type="scientific">Laccaria amethystina LaAM-08-1</name>
    <dbReference type="NCBI Taxonomy" id="1095629"/>
    <lineage>
        <taxon>Eukaryota</taxon>
        <taxon>Fungi</taxon>
        <taxon>Dikarya</taxon>
        <taxon>Basidiomycota</taxon>
        <taxon>Agaricomycotina</taxon>
        <taxon>Agaricomycetes</taxon>
        <taxon>Agaricomycetidae</taxon>
        <taxon>Agaricales</taxon>
        <taxon>Agaricineae</taxon>
        <taxon>Hydnangiaceae</taxon>
        <taxon>Laccaria</taxon>
    </lineage>
</organism>
<reference evidence="2 3" key="1">
    <citation type="submission" date="2014-04" db="EMBL/GenBank/DDBJ databases">
        <authorList>
            <consortium name="DOE Joint Genome Institute"/>
            <person name="Kuo A."/>
            <person name="Kohler A."/>
            <person name="Nagy L.G."/>
            <person name="Floudas D."/>
            <person name="Copeland A."/>
            <person name="Barry K.W."/>
            <person name="Cichocki N."/>
            <person name="Veneault-Fourrey C."/>
            <person name="LaButti K."/>
            <person name="Lindquist E.A."/>
            <person name="Lipzen A."/>
            <person name="Lundell T."/>
            <person name="Morin E."/>
            <person name="Murat C."/>
            <person name="Sun H."/>
            <person name="Tunlid A."/>
            <person name="Henrissat B."/>
            <person name="Grigoriev I.V."/>
            <person name="Hibbett D.S."/>
            <person name="Martin F."/>
            <person name="Nordberg H.P."/>
            <person name="Cantor M.N."/>
            <person name="Hua S.X."/>
        </authorList>
    </citation>
    <scope>NUCLEOTIDE SEQUENCE [LARGE SCALE GENOMIC DNA]</scope>
    <source>
        <strain evidence="2 3">LaAM-08-1</strain>
    </source>
</reference>
<dbReference type="Proteomes" id="UP000054477">
    <property type="component" value="Unassembled WGS sequence"/>
</dbReference>
<name>A0A0C9XWP1_9AGAR</name>
<protein>
    <submittedName>
        <fullName evidence="2">Uncharacterized protein</fullName>
    </submittedName>
</protein>
<accession>A0A0C9XWP1</accession>
<feature type="compositionally biased region" description="Basic and acidic residues" evidence="1">
    <location>
        <begin position="126"/>
        <end position="135"/>
    </location>
</feature>
<feature type="compositionally biased region" description="Low complexity" evidence="1">
    <location>
        <begin position="221"/>
        <end position="233"/>
    </location>
</feature>
<dbReference type="OrthoDB" id="3250110at2759"/>
<feature type="compositionally biased region" description="Basic and acidic residues" evidence="1">
    <location>
        <begin position="207"/>
        <end position="216"/>
    </location>
</feature>
<evidence type="ECO:0000256" key="1">
    <source>
        <dbReference type="SAM" id="MobiDB-lite"/>
    </source>
</evidence>
<reference evidence="3" key="2">
    <citation type="submission" date="2015-01" db="EMBL/GenBank/DDBJ databases">
        <title>Evolutionary Origins and Diversification of the Mycorrhizal Mutualists.</title>
        <authorList>
            <consortium name="DOE Joint Genome Institute"/>
            <consortium name="Mycorrhizal Genomics Consortium"/>
            <person name="Kohler A."/>
            <person name="Kuo A."/>
            <person name="Nagy L.G."/>
            <person name="Floudas D."/>
            <person name="Copeland A."/>
            <person name="Barry K.W."/>
            <person name="Cichocki N."/>
            <person name="Veneault-Fourrey C."/>
            <person name="LaButti K."/>
            <person name="Lindquist E.A."/>
            <person name="Lipzen A."/>
            <person name="Lundell T."/>
            <person name="Morin E."/>
            <person name="Murat C."/>
            <person name="Riley R."/>
            <person name="Ohm R."/>
            <person name="Sun H."/>
            <person name="Tunlid A."/>
            <person name="Henrissat B."/>
            <person name="Grigoriev I.V."/>
            <person name="Hibbett D.S."/>
            <person name="Martin F."/>
        </authorList>
    </citation>
    <scope>NUCLEOTIDE SEQUENCE [LARGE SCALE GENOMIC DNA]</scope>
    <source>
        <strain evidence="3">LaAM-08-1</strain>
    </source>
</reference>
<evidence type="ECO:0000313" key="3">
    <source>
        <dbReference type="Proteomes" id="UP000054477"/>
    </source>
</evidence>
<evidence type="ECO:0000313" key="2">
    <source>
        <dbReference type="EMBL" id="KIK09441.1"/>
    </source>
</evidence>
<dbReference type="HOGENOM" id="CLU_074149_0_0_1"/>
<dbReference type="EMBL" id="KN838538">
    <property type="protein sequence ID" value="KIK09441.1"/>
    <property type="molecule type" value="Genomic_DNA"/>
</dbReference>
<dbReference type="STRING" id="1095629.A0A0C9XWP1"/>
<keyword evidence="3" id="KW-1185">Reference proteome</keyword>
<dbReference type="AlphaFoldDB" id="A0A0C9XWP1"/>
<feature type="region of interest" description="Disordered" evidence="1">
    <location>
        <begin position="124"/>
        <end position="155"/>
    </location>
</feature>
<proteinExistence type="predicted"/>